<reference evidence="1 2" key="1">
    <citation type="journal article" date="2009" name="Stand. Genomic Sci.">
        <title>Complete genome sequence of Desulfotomaculum acetoxidans type strain (5575).</title>
        <authorList>
            <person name="Spring S."/>
            <person name="Lapidus A."/>
            <person name="Schroder M."/>
            <person name="Gleim D."/>
            <person name="Sims D."/>
            <person name="Meincke L."/>
            <person name="Glavina Del Rio T."/>
            <person name="Tice H."/>
            <person name="Copeland A."/>
            <person name="Cheng J.F."/>
            <person name="Lucas S."/>
            <person name="Chen F."/>
            <person name="Nolan M."/>
            <person name="Bruce D."/>
            <person name="Goodwin L."/>
            <person name="Pitluck S."/>
            <person name="Ivanova N."/>
            <person name="Mavromatis K."/>
            <person name="Mikhailova N."/>
            <person name="Pati A."/>
            <person name="Chen A."/>
            <person name="Palaniappan K."/>
            <person name="Land M."/>
            <person name="Hauser L."/>
            <person name="Chang Y.J."/>
            <person name="Jeffries C.D."/>
            <person name="Chain P."/>
            <person name="Saunders E."/>
            <person name="Brettin T."/>
            <person name="Detter J.C."/>
            <person name="Goker M."/>
            <person name="Bristow J."/>
            <person name="Eisen J.A."/>
            <person name="Markowitz V."/>
            <person name="Hugenholtz P."/>
            <person name="Kyrpides N.C."/>
            <person name="Klenk H.P."/>
            <person name="Han C."/>
        </authorList>
    </citation>
    <scope>NUCLEOTIDE SEQUENCE [LARGE SCALE GENOMIC DNA]</scope>
    <source>
        <strain evidence="2">ATCC 49208 / DSM 771 / VKM B-1644</strain>
    </source>
</reference>
<dbReference type="Pfam" id="PF13489">
    <property type="entry name" value="Methyltransf_23"/>
    <property type="match status" value="1"/>
</dbReference>
<proteinExistence type="predicted"/>
<protein>
    <submittedName>
        <fullName evidence="1">Methyltransferase type 11</fullName>
    </submittedName>
</protein>
<dbReference type="RefSeq" id="WP_015758299.1">
    <property type="nucleotide sequence ID" value="NC_013216.1"/>
</dbReference>
<dbReference type="KEGG" id="dae:Dtox_2841"/>
<dbReference type="InterPro" id="IPR029063">
    <property type="entry name" value="SAM-dependent_MTases_sf"/>
</dbReference>
<dbReference type="OrthoDB" id="9816564at2"/>
<organism evidence="1 2">
    <name type="scientific">Desulfofarcimen acetoxidans (strain ATCC 49208 / DSM 771 / KCTC 5769 / VKM B-1644 / 5575)</name>
    <name type="common">Desulfotomaculum acetoxidans</name>
    <dbReference type="NCBI Taxonomy" id="485916"/>
    <lineage>
        <taxon>Bacteria</taxon>
        <taxon>Bacillati</taxon>
        <taxon>Bacillota</taxon>
        <taxon>Clostridia</taxon>
        <taxon>Eubacteriales</taxon>
        <taxon>Peptococcaceae</taxon>
        <taxon>Desulfofarcimen</taxon>
    </lineage>
</organism>
<gene>
    <name evidence="1" type="ordered locus">Dtox_2841</name>
</gene>
<dbReference type="HOGENOM" id="CLU_082047_0_0_9"/>
<dbReference type="GO" id="GO:0008168">
    <property type="term" value="F:methyltransferase activity"/>
    <property type="evidence" value="ECO:0007669"/>
    <property type="project" value="UniProtKB-KW"/>
</dbReference>
<name>C8W1Y5_DESAS</name>
<dbReference type="AlphaFoldDB" id="C8W1Y5"/>
<keyword evidence="2" id="KW-1185">Reference proteome</keyword>
<dbReference type="SUPFAM" id="SSF53335">
    <property type="entry name" value="S-adenosyl-L-methionine-dependent methyltransferases"/>
    <property type="match status" value="1"/>
</dbReference>
<evidence type="ECO:0000313" key="2">
    <source>
        <dbReference type="Proteomes" id="UP000002217"/>
    </source>
</evidence>
<keyword evidence="1" id="KW-0489">Methyltransferase</keyword>
<dbReference type="Proteomes" id="UP000002217">
    <property type="component" value="Chromosome"/>
</dbReference>
<dbReference type="EMBL" id="CP001720">
    <property type="protein sequence ID" value="ACV63606.1"/>
    <property type="molecule type" value="Genomic_DNA"/>
</dbReference>
<dbReference type="eggNOG" id="COG0438">
    <property type="taxonomic scope" value="Bacteria"/>
</dbReference>
<dbReference type="STRING" id="485916.Dtox_2841"/>
<accession>C8W1Y5</accession>
<keyword evidence="1" id="KW-0808">Transferase</keyword>
<dbReference type="Gene3D" id="3.40.50.150">
    <property type="entry name" value="Vaccinia Virus protein VP39"/>
    <property type="match status" value="1"/>
</dbReference>
<sequence>MEKEKCRLCGNRLEFVFSHFVLEKYKVNYFLCDTCELLQTEQPYWLDEAYASAIDAADTGIMLRNINLCKIASVIIYFLFEREGKFIDYGGGHGIYTRLMRDVGFDYYWFDKYAKNLFARRNEAVKSKIYAGATAFEVFEHLDDPIKTMEDIFSYLEKKTVLFTTQLYGDRVPDPAAWWYYAFNTGQHISFYNIKTLHWIAENYNLNLWSNGCSMHCFTEEKISDWKFNILNKFNKYIFSYVNRSMSSRTMSDHQILLKNTGM</sequence>
<evidence type="ECO:0000313" key="1">
    <source>
        <dbReference type="EMBL" id="ACV63606.1"/>
    </source>
</evidence>
<dbReference type="GO" id="GO:0032259">
    <property type="term" value="P:methylation"/>
    <property type="evidence" value="ECO:0007669"/>
    <property type="project" value="UniProtKB-KW"/>
</dbReference>